<feature type="compositionally biased region" description="Polar residues" evidence="2">
    <location>
        <begin position="226"/>
        <end position="236"/>
    </location>
</feature>
<feature type="coiled-coil region" evidence="1">
    <location>
        <begin position="262"/>
        <end position="289"/>
    </location>
</feature>
<evidence type="ECO:0000256" key="1">
    <source>
        <dbReference type="SAM" id="Coils"/>
    </source>
</evidence>
<evidence type="ECO:0000313" key="4">
    <source>
        <dbReference type="EMBL" id="PHP64774.1"/>
    </source>
</evidence>
<evidence type="ECO:0000256" key="3">
    <source>
        <dbReference type="SAM" id="SignalP"/>
    </source>
</evidence>
<evidence type="ECO:0000313" key="5">
    <source>
        <dbReference type="Proteomes" id="UP000221168"/>
    </source>
</evidence>
<feature type="compositionally biased region" description="Basic and acidic residues" evidence="2">
    <location>
        <begin position="210"/>
        <end position="224"/>
    </location>
</feature>
<feature type="region of interest" description="Disordered" evidence="2">
    <location>
        <begin position="1018"/>
        <end position="1041"/>
    </location>
</feature>
<keyword evidence="1" id="KW-0175">Coiled coil</keyword>
<gene>
    <name evidence="4" type="ORF">CSC94_22500</name>
</gene>
<feature type="region of interest" description="Disordered" evidence="2">
    <location>
        <begin position="205"/>
        <end position="254"/>
    </location>
</feature>
<dbReference type="AlphaFoldDB" id="A0A2G1QH47"/>
<feature type="coiled-coil region" evidence="1">
    <location>
        <begin position="30"/>
        <end position="64"/>
    </location>
</feature>
<feature type="region of interest" description="Disordered" evidence="2">
    <location>
        <begin position="571"/>
        <end position="598"/>
    </location>
</feature>
<comment type="caution">
    <text evidence="4">The sequence shown here is derived from an EMBL/GenBank/DDBJ whole genome shotgun (WGS) entry which is preliminary data.</text>
</comment>
<evidence type="ECO:0000256" key="2">
    <source>
        <dbReference type="SAM" id="MobiDB-lite"/>
    </source>
</evidence>
<keyword evidence="5" id="KW-1185">Reference proteome</keyword>
<protein>
    <submittedName>
        <fullName evidence="4">Uncharacterized protein</fullName>
    </submittedName>
</protein>
<feature type="chain" id="PRO_5013941499" evidence="3">
    <location>
        <begin position="25"/>
        <end position="1078"/>
    </location>
</feature>
<proteinExistence type="predicted"/>
<name>A0A2G1QH47_9HYPH</name>
<dbReference type="EMBL" id="PDVP01000023">
    <property type="protein sequence ID" value="PHP64774.1"/>
    <property type="molecule type" value="Genomic_DNA"/>
</dbReference>
<feature type="compositionally biased region" description="Basic and acidic residues" evidence="2">
    <location>
        <begin position="571"/>
        <end position="587"/>
    </location>
</feature>
<sequence length="1078" mass="118375">MTQFRRLKHAVFFAAVLLATVWMADRPGLASDISTQVAQAEEDIADLEAEIANDRKVEADLRAKVEESRRKGLKDNTLDWSSLEAKAIQGVGVVGPGINKPKIYQDLVNRAESDNTMLGRFNLKTGLFRVAVERRKEIDTLVAQRKLQLGLDESNELSTDDMRLITEIANQRALYIVEAERSRVIQGIVRRRVAELDKERQALVNQMTASEREAYDRSRAEKRNTRQASPDETATSADGEPGSQAEKTPDISYDPTDLRAAFAALERLINDQERESAALRNACESAGNAEDFAARIKQMETAGLPAGHLPAGRSEAEQAKLNELASLIAKIDALSRTVSTGSQKICGEARKKTPQLLPLKAEATATKEAAGQARKMHQQVQQLMAGLGQAGSTSGRTADRDTANEAISEHSLKEINDRERSCLQTSDLLLDALKRMEEHGKASEVGSRTAFALQHLEQAEAAGYEHADVYRERYKEFDARAGAMRDMAQYGQQCRMKALTFAGQCRLMTSHLHALRDRLLLDFKARYGERIEEDLRKLELVKDAKPRADDALVLIDRAVIEAENCVRAVEAKPQDQEEVTDREKSADDDRDDVTTGGCEAKASGLDAAVARIDQGDLAGAEGILTDMDVADCPDLGAKVRAVRTRIDERADELIAQGQAALDACEMKSDARDRVLALPPSPDRDALAAKWQDAFTNEKNARDLIRDAVRLNKGGQVKEAAEKLRAALAIPPFCEATRTKLVNAIAKLESRINDVETARIREMIAACLFKESRSLIRNLPHGPARQELANLWNNARDTEIEARKLIQTAGELMKEGELVKSKNRLQDALDLALCENTIARIGTVSSSLSEAELASDRTCANRFGHAHAKRLQDGNNRQSCECDEGYRWDGALGTRCVEEKRCRAGYQPVTAQSDGKSYCVPSQHTANAECAKRHGGQAYTGVNITERGTFDCRPSQAVADAACNRANGGSGYRAVNIRDDGRADCVAATHAAASNTCRKVHGQGWTAFRNRDGSWACAGPGKPAAKSGRQPQGGGKPKDQKCESGHIWWGRCLSESEYQRFRDAQKKAVDAIAIPKLRD</sequence>
<accession>A0A2G1QH47</accession>
<dbReference type="Proteomes" id="UP000221168">
    <property type="component" value="Unassembled WGS sequence"/>
</dbReference>
<organism evidence="4 5">
    <name type="scientific">Zhengella mangrovi</name>
    <dbReference type="NCBI Taxonomy" id="1982044"/>
    <lineage>
        <taxon>Bacteria</taxon>
        <taxon>Pseudomonadati</taxon>
        <taxon>Pseudomonadota</taxon>
        <taxon>Alphaproteobacteria</taxon>
        <taxon>Hyphomicrobiales</taxon>
        <taxon>Notoacmeibacteraceae</taxon>
        <taxon>Zhengella</taxon>
    </lineage>
</organism>
<keyword evidence="3" id="KW-0732">Signal</keyword>
<reference evidence="4 5" key="1">
    <citation type="submission" date="2017-10" db="EMBL/GenBank/DDBJ databases">
        <title>Sedimentibacterium mangrovi gen. nov., sp. nov., a novel member of family Phyllobacteriacea isolated from mangrove sediment.</title>
        <authorList>
            <person name="Liao H."/>
            <person name="Tian Y."/>
        </authorList>
    </citation>
    <scope>NUCLEOTIDE SEQUENCE [LARGE SCALE GENOMIC DNA]</scope>
    <source>
        <strain evidence="4 5">X9-2-2</strain>
    </source>
</reference>
<feature type="signal peptide" evidence="3">
    <location>
        <begin position="1"/>
        <end position="24"/>
    </location>
</feature>
<dbReference type="RefSeq" id="WP_099308631.1">
    <property type="nucleotide sequence ID" value="NZ_PDVP01000023.1"/>
</dbReference>